<organism evidence="2 3">
    <name type="scientific">Bacteroides cellulosilyticus</name>
    <dbReference type="NCBI Taxonomy" id="246787"/>
    <lineage>
        <taxon>Bacteria</taxon>
        <taxon>Pseudomonadati</taxon>
        <taxon>Bacteroidota</taxon>
        <taxon>Bacteroidia</taxon>
        <taxon>Bacteroidales</taxon>
        <taxon>Bacteroidaceae</taxon>
        <taxon>Bacteroides</taxon>
    </lineage>
</organism>
<reference evidence="2" key="1">
    <citation type="submission" date="2023-03" db="EMBL/GenBank/DDBJ databases">
        <title>DFI Biobank Strains.</title>
        <authorList>
            <person name="Mostad J."/>
            <person name="Paddock L."/>
            <person name="Medina S."/>
            <person name="Waligurski E."/>
            <person name="Barat B."/>
            <person name="Smith R."/>
            <person name="Burgo V."/>
            <person name="Metcalfe C."/>
            <person name="Woodson C."/>
            <person name="Sundararajan A."/>
            <person name="Ramaswamy R."/>
            <person name="Lin H."/>
            <person name="Pamer E.G."/>
        </authorList>
    </citation>
    <scope>NUCLEOTIDE SEQUENCE</scope>
    <source>
        <strain evidence="2">DFI.9.5</strain>
    </source>
</reference>
<feature type="transmembrane region" description="Helical" evidence="1">
    <location>
        <begin position="313"/>
        <end position="330"/>
    </location>
</feature>
<feature type="transmembrane region" description="Helical" evidence="1">
    <location>
        <begin position="130"/>
        <end position="150"/>
    </location>
</feature>
<feature type="transmembrane region" description="Helical" evidence="1">
    <location>
        <begin position="337"/>
        <end position="356"/>
    </location>
</feature>
<name>A0AAW6M0G4_9BACE</name>
<feature type="transmembrane region" description="Helical" evidence="1">
    <location>
        <begin position="205"/>
        <end position="232"/>
    </location>
</feature>
<dbReference type="Proteomes" id="UP001221924">
    <property type="component" value="Unassembled WGS sequence"/>
</dbReference>
<dbReference type="Pfam" id="PF14897">
    <property type="entry name" value="EpsG"/>
    <property type="match status" value="1"/>
</dbReference>
<keyword evidence="1" id="KW-0472">Membrane</keyword>
<feature type="transmembrane region" description="Helical" evidence="1">
    <location>
        <begin position="38"/>
        <end position="56"/>
    </location>
</feature>
<protein>
    <submittedName>
        <fullName evidence="2">EpsG family protein</fullName>
    </submittedName>
</protein>
<feature type="transmembrane region" description="Helical" evidence="1">
    <location>
        <begin position="285"/>
        <end position="307"/>
    </location>
</feature>
<dbReference type="RefSeq" id="WP_195538519.1">
    <property type="nucleotide sequence ID" value="NZ_JADNIN010000038.1"/>
</dbReference>
<proteinExistence type="predicted"/>
<dbReference type="InterPro" id="IPR049458">
    <property type="entry name" value="EpsG-like"/>
</dbReference>
<accession>A0AAW6M0G4</accession>
<dbReference type="AlphaFoldDB" id="A0AAW6M0G4"/>
<keyword evidence="1" id="KW-1133">Transmembrane helix</keyword>
<comment type="caution">
    <text evidence="2">The sequence shown here is derived from an EMBL/GenBank/DDBJ whole genome shotgun (WGS) entry which is preliminary data.</text>
</comment>
<dbReference type="EMBL" id="JARFID010000006">
    <property type="protein sequence ID" value="MDE8694298.1"/>
    <property type="molecule type" value="Genomic_DNA"/>
</dbReference>
<feature type="transmembrane region" description="Helical" evidence="1">
    <location>
        <begin position="6"/>
        <end position="26"/>
    </location>
</feature>
<feature type="transmembrane region" description="Helical" evidence="1">
    <location>
        <begin position="252"/>
        <end position="273"/>
    </location>
</feature>
<evidence type="ECO:0000313" key="3">
    <source>
        <dbReference type="Proteomes" id="UP001221924"/>
    </source>
</evidence>
<sequence length="385" mass="45946">MSPIYSFSYSIPYLLLSGILYFLYIFQKKSTIKDDSYYSLFAFGVLLLFLGLRGHISTDFINYYPFWESLPSISNLKYEGLYNGRFEFGFLVYSSLIKTLFENYHIWIFINTFIDLAVLYLIFKRYSSSIILSFLFFVVYMGLTIEFNLFRNSKSIILFLLSIKYLLMRKSFPYFFLNILGCTLHLSAFIFLPLYFILTKRMPQIILWLIFLFANYMFFWGGSLIEPFGLLLNLIGNDRFQDNVDSYIEGGAYGFSFGYFERTFFFILVTYNIEKLLKQRKSNIVFYNLFFFYYVFFHILSPISGVIMKRLSFIFICSYWVLIPNLLVALRDKYHILVLYFFIISLLKISSNNTLLMKYDNLLFGIETYEHKRDNAYRTMMNTNN</sequence>
<gene>
    <name evidence="2" type="ORF">PZH42_09280</name>
</gene>
<feature type="transmembrane region" description="Helical" evidence="1">
    <location>
        <begin position="104"/>
        <end position="123"/>
    </location>
</feature>
<feature type="transmembrane region" description="Helical" evidence="1">
    <location>
        <begin position="174"/>
        <end position="198"/>
    </location>
</feature>
<evidence type="ECO:0000313" key="2">
    <source>
        <dbReference type="EMBL" id="MDE8694298.1"/>
    </source>
</evidence>
<evidence type="ECO:0000256" key="1">
    <source>
        <dbReference type="SAM" id="Phobius"/>
    </source>
</evidence>
<keyword evidence="1" id="KW-0812">Transmembrane</keyword>